<feature type="region of interest" description="Disordered" evidence="1">
    <location>
        <begin position="1"/>
        <end position="22"/>
    </location>
</feature>
<proteinExistence type="predicted"/>
<evidence type="ECO:0000313" key="3">
    <source>
        <dbReference type="Proteomes" id="UP000015106"/>
    </source>
</evidence>
<dbReference type="AlphaFoldDB" id="A0A8R7TMJ7"/>
<reference evidence="2" key="3">
    <citation type="submission" date="2022-06" db="UniProtKB">
        <authorList>
            <consortium name="EnsemblPlants"/>
        </authorList>
    </citation>
    <scope>IDENTIFICATION</scope>
</reference>
<evidence type="ECO:0000256" key="1">
    <source>
        <dbReference type="SAM" id="MobiDB-lite"/>
    </source>
</evidence>
<reference evidence="2" key="2">
    <citation type="submission" date="2018-03" db="EMBL/GenBank/DDBJ databases">
        <title>The Triticum urartu genome reveals the dynamic nature of wheat genome evolution.</title>
        <authorList>
            <person name="Ling H."/>
            <person name="Ma B."/>
            <person name="Shi X."/>
            <person name="Liu H."/>
            <person name="Dong L."/>
            <person name="Sun H."/>
            <person name="Cao Y."/>
            <person name="Gao Q."/>
            <person name="Zheng S."/>
            <person name="Li Y."/>
            <person name="Yu Y."/>
            <person name="Du H."/>
            <person name="Qi M."/>
            <person name="Li Y."/>
            <person name="Yu H."/>
            <person name="Cui Y."/>
            <person name="Wang N."/>
            <person name="Chen C."/>
            <person name="Wu H."/>
            <person name="Zhao Y."/>
            <person name="Zhang J."/>
            <person name="Li Y."/>
            <person name="Zhou W."/>
            <person name="Zhang B."/>
            <person name="Hu W."/>
            <person name="Eijk M."/>
            <person name="Tang J."/>
            <person name="Witsenboer H."/>
            <person name="Zhao S."/>
            <person name="Li Z."/>
            <person name="Zhang A."/>
            <person name="Wang D."/>
            <person name="Liang C."/>
        </authorList>
    </citation>
    <scope>NUCLEOTIDE SEQUENCE [LARGE SCALE GENOMIC DNA]</scope>
    <source>
        <strain evidence="2">cv. G1812</strain>
    </source>
</reference>
<name>A0A8R7TMJ7_TRIUA</name>
<dbReference type="Gramene" id="TuG1812G0200005267.01.T01">
    <property type="protein sequence ID" value="TuG1812G0200005267.01.T01"/>
    <property type="gene ID" value="TuG1812G0200005267.01"/>
</dbReference>
<dbReference type="Proteomes" id="UP000015106">
    <property type="component" value="Chromosome 2"/>
</dbReference>
<organism evidence="2 3">
    <name type="scientific">Triticum urartu</name>
    <name type="common">Red wild einkorn</name>
    <name type="synonym">Crithodium urartu</name>
    <dbReference type="NCBI Taxonomy" id="4572"/>
    <lineage>
        <taxon>Eukaryota</taxon>
        <taxon>Viridiplantae</taxon>
        <taxon>Streptophyta</taxon>
        <taxon>Embryophyta</taxon>
        <taxon>Tracheophyta</taxon>
        <taxon>Spermatophyta</taxon>
        <taxon>Magnoliopsida</taxon>
        <taxon>Liliopsida</taxon>
        <taxon>Poales</taxon>
        <taxon>Poaceae</taxon>
        <taxon>BOP clade</taxon>
        <taxon>Pooideae</taxon>
        <taxon>Triticodae</taxon>
        <taxon>Triticeae</taxon>
        <taxon>Triticinae</taxon>
        <taxon>Triticum</taxon>
    </lineage>
</organism>
<accession>A0A8R7TMJ7</accession>
<dbReference type="EnsemblPlants" id="TuG1812G0200005267.01.T01">
    <property type="protein sequence ID" value="TuG1812G0200005267.01.T01"/>
    <property type="gene ID" value="TuG1812G0200005267.01"/>
</dbReference>
<sequence length="77" mass="8672">MAATRVSPIDLRSGQGHDNAGVGRRRATLCSHALTVTCRDYKKNFEEEFDQEDQDQRYLGSYLPGSSCKLNPHCCCY</sequence>
<keyword evidence="3" id="KW-1185">Reference proteome</keyword>
<reference evidence="3" key="1">
    <citation type="journal article" date="2013" name="Nature">
        <title>Draft genome of the wheat A-genome progenitor Triticum urartu.</title>
        <authorList>
            <person name="Ling H.Q."/>
            <person name="Zhao S."/>
            <person name="Liu D."/>
            <person name="Wang J."/>
            <person name="Sun H."/>
            <person name="Zhang C."/>
            <person name="Fan H."/>
            <person name="Li D."/>
            <person name="Dong L."/>
            <person name="Tao Y."/>
            <person name="Gao C."/>
            <person name="Wu H."/>
            <person name="Li Y."/>
            <person name="Cui Y."/>
            <person name="Guo X."/>
            <person name="Zheng S."/>
            <person name="Wang B."/>
            <person name="Yu K."/>
            <person name="Liang Q."/>
            <person name="Yang W."/>
            <person name="Lou X."/>
            <person name="Chen J."/>
            <person name="Feng M."/>
            <person name="Jian J."/>
            <person name="Zhang X."/>
            <person name="Luo G."/>
            <person name="Jiang Y."/>
            <person name="Liu J."/>
            <person name="Wang Z."/>
            <person name="Sha Y."/>
            <person name="Zhang B."/>
            <person name="Wu H."/>
            <person name="Tang D."/>
            <person name="Shen Q."/>
            <person name="Xue P."/>
            <person name="Zou S."/>
            <person name="Wang X."/>
            <person name="Liu X."/>
            <person name="Wang F."/>
            <person name="Yang Y."/>
            <person name="An X."/>
            <person name="Dong Z."/>
            <person name="Zhang K."/>
            <person name="Zhang X."/>
            <person name="Luo M.C."/>
            <person name="Dvorak J."/>
            <person name="Tong Y."/>
            <person name="Wang J."/>
            <person name="Yang H."/>
            <person name="Li Z."/>
            <person name="Wang D."/>
            <person name="Zhang A."/>
            <person name="Wang J."/>
        </authorList>
    </citation>
    <scope>NUCLEOTIDE SEQUENCE</scope>
    <source>
        <strain evidence="3">cv. G1812</strain>
    </source>
</reference>
<protein>
    <submittedName>
        <fullName evidence="2">Uncharacterized protein</fullName>
    </submittedName>
</protein>
<evidence type="ECO:0000313" key="2">
    <source>
        <dbReference type="EnsemblPlants" id="TuG1812G0200005267.01.T01"/>
    </source>
</evidence>